<reference evidence="1 2" key="1">
    <citation type="submission" date="2022-03" db="EMBL/GenBank/DDBJ databases">
        <title>Pseudonocardia alaer sp. nov., a novel actinomycete isolated from reed forest soil.</title>
        <authorList>
            <person name="Wang L."/>
        </authorList>
    </citation>
    <scope>NUCLEOTIDE SEQUENCE [LARGE SCALE GENOMIC DNA]</scope>
    <source>
        <strain evidence="1 2">Y-16303</strain>
    </source>
</reference>
<organism evidence="1 2">
    <name type="scientific">Pseudonocardia alaniniphila</name>
    <dbReference type="NCBI Taxonomy" id="75291"/>
    <lineage>
        <taxon>Bacteria</taxon>
        <taxon>Bacillati</taxon>
        <taxon>Actinomycetota</taxon>
        <taxon>Actinomycetes</taxon>
        <taxon>Pseudonocardiales</taxon>
        <taxon>Pseudonocardiaceae</taxon>
        <taxon>Pseudonocardia</taxon>
    </lineage>
</organism>
<comment type="caution">
    <text evidence="1">The sequence shown here is derived from an EMBL/GenBank/DDBJ whole genome shotgun (WGS) entry which is preliminary data.</text>
</comment>
<sequence length="80" mass="8688">MFEIGVETAPDPQTAPLSWSGYTPDGIMTMLLAQAGPTSDRFELLERIGGWEKIIAWAQARQYEEIAQFVASAETTPAAG</sequence>
<protein>
    <submittedName>
        <fullName evidence="1">Uncharacterized protein</fullName>
    </submittedName>
</protein>
<evidence type="ECO:0000313" key="1">
    <source>
        <dbReference type="EMBL" id="MCH6170093.1"/>
    </source>
</evidence>
<dbReference type="EMBL" id="JAKXMK010000030">
    <property type="protein sequence ID" value="MCH6170093.1"/>
    <property type="molecule type" value="Genomic_DNA"/>
</dbReference>
<evidence type="ECO:0000313" key="2">
    <source>
        <dbReference type="Proteomes" id="UP001299970"/>
    </source>
</evidence>
<proteinExistence type="predicted"/>
<dbReference type="RefSeq" id="WP_241040900.1">
    <property type="nucleotide sequence ID" value="NZ_BAAAJF010000028.1"/>
</dbReference>
<keyword evidence="2" id="KW-1185">Reference proteome</keyword>
<accession>A0ABS9TNY2</accession>
<gene>
    <name evidence="1" type="ORF">MMF94_30710</name>
</gene>
<dbReference type="Proteomes" id="UP001299970">
    <property type="component" value="Unassembled WGS sequence"/>
</dbReference>
<name>A0ABS9TNY2_9PSEU</name>